<gene>
    <name evidence="1" type="ORF">JMJ35_007014</name>
</gene>
<accession>A0AA39V071</accession>
<name>A0AA39V071_9LECA</name>
<dbReference type="EMBL" id="JAFEKC020000015">
    <property type="protein sequence ID" value="KAK0510582.1"/>
    <property type="molecule type" value="Genomic_DNA"/>
</dbReference>
<evidence type="ECO:0000313" key="1">
    <source>
        <dbReference type="EMBL" id="KAK0510582.1"/>
    </source>
</evidence>
<protein>
    <submittedName>
        <fullName evidence="1">Uncharacterized protein</fullName>
    </submittedName>
</protein>
<evidence type="ECO:0000313" key="2">
    <source>
        <dbReference type="Proteomes" id="UP001166286"/>
    </source>
</evidence>
<comment type="caution">
    <text evidence="1">The sequence shown here is derived from an EMBL/GenBank/DDBJ whole genome shotgun (WGS) entry which is preliminary data.</text>
</comment>
<proteinExistence type="predicted"/>
<dbReference type="Proteomes" id="UP001166286">
    <property type="component" value="Unassembled WGS sequence"/>
</dbReference>
<sequence>MNETLPGDRLAIQAIHARQPDNPVLSDTIVDYVLSLDITQVQSQSIIRSLAPIALSDLHLRASLAGEYQKDINNGWWLDADRHMLLKHANENAGVVQETLSVVDRRLGYIIRVDEQYKYVYKVGFSGSEDLALLLQPHDVHLDNSLGMDIEIQAIMADVSNNHIGGPLVRSAKTLYCRPHGGQACLVFGLQLEDMDKMGLIYCQLGREVQGSELRLSGDVALYPRSFLRWVDGDDLTDGARLWPGGPTREGSARGRLQ</sequence>
<reference evidence="1" key="1">
    <citation type="submission" date="2023-03" db="EMBL/GenBank/DDBJ databases">
        <title>Complete genome of Cladonia borealis.</title>
        <authorList>
            <person name="Park H."/>
        </authorList>
    </citation>
    <scope>NUCLEOTIDE SEQUENCE</scope>
    <source>
        <strain evidence="1">ANT050790</strain>
    </source>
</reference>
<keyword evidence="2" id="KW-1185">Reference proteome</keyword>
<dbReference type="AlphaFoldDB" id="A0AA39V071"/>
<organism evidence="1 2">
    <name type="scientific">Cladonia borealis</name>
    <dbReference type="NCBI Taxonomy" id="184061"/>
    <lineage>
        <taxon>Eukaryota</taxon>
        <taxon>Fungi</taxon>
        <taxon>Dikarya</taxon>
        <taxon>Ascomycota</taxon>
        <taxon>Pezizomycotina</taxon>
        <taxon>Lecanoromycetes</taxon>
        <taxon>OSLEUM clade</taxon>
        <taxon>Lecanoromycetidae</taxon>
        <taxon>Lecanorales</taxon>
        <taxon>Lecanorineae</taxon>
        <taxon>Cladoniaceae</taxon>
        <taxon>Cladonia</taxon>
    </lineage>
</organism>